<dbReference type="GO" id="GO:0005737">
    <property type="term" value="C:cytoplasm"/>
    <property type="evidence" value="ECO:0007669"/>
    <property type="project" value="TreeGrafter"/>
</dbReference>
<sequence>STKQRRSSIPIPKSSLSSLHKSTFQLYVPDDSIKPVESDSQQHHSILSFTTTSSPPPSSSQAASNKKLLQQQQSVDDYLKLKESHNLLINKFEETIKRNQDLESTNQLLKQGLNVLKDDVAKYKSEQLEYKEILENNRKLKKKLVEIIPNDVNNVKLDDGQTASDDESVSRKKHNSDMENLMNEMDKLKSYLNNVELQLYEANEKISELIESKNQFEVENNKLRTENAELNKVARLMSANMLESIDTSKRMNESYMRIKLERDNLLRSSTRDVIDSTINVNDEMQRLRHEMELQKRTYEAQFIEYKKIMDETLEKNTNEQIERLQVRIELLENDLIEATKRADEAETELKELKHSVRASQQIFNVAAIASLRLSQHTSQNTQIPPAPPPPPPPLPFKNVQSHMNNDVTNTSQTFCDAIATSKLNQVEITKNKKQENKATGLDSVIADIKSGRVTLRRRNLNFLQNSSHLTENKPALREMYEVLEKSKKQNRNSKAIVDCSLYAAMPVKSMENL</sequence>
<feature type="coiled-coil region" evidence="1">
    <location>
        <begin position="281"/>
        <end position="362"/>
    </location>
</feature>
<feature type="coiled-coil region" evidence="1">
    <location>
        <begin position="171"/>
        <end position="233"/>
    </location>
</feature>
<dbReference type="PANTHER" id="PTHR46606">
    <property type="entry name" value="SHOOTIN-1"/>
    <property type="match status" value="1"/>
</dbReference>
<evidence type="ECO:0000256" key="1">
    <source>
        <dbReference type="SAM" id="Coils"/>
    </source>
</evidence>
<feature type="coiled-coil region" evidence="1">
    <location>
        <begin position="99"/>
        <end position="143"/>
    </location>
</feature>
<organism evidence="3">
    <name type="scientific">Corethrella appendiculata</name>
    <dbReference type="NCBI Taxonomy" id="1370023"/>
    <lineage>
        <taxon>Eukaryota</taxon>
        <taxon>Metazoa</taxon>
        <taxon>Ecdysozoa</taxon>
        <taxon>Arthropoda</taxon>
        <taxon>Hexapoda</taxon>
        <taxon>Insecta</taxon>
        <taxon>Pterygota</taxon>
        <taxon>Neoptera</taxon>
        <taxon>Endopterygota</taxon>
        <taxon>Diptera</taxon>
        <taxon>Nematocera</taxon>
        <taxon>Culicoidea</taxon>
        <taxon>Chaoboridae</taxon>
        <taxon>Corethrella</taxon>
    </lineage>
</organism>
<accession>U5EQW1</accession>
<keyword evidence="1" id="KW-0175">Coiled coil</keyword>
<protein>
    <submittedName>
        <fullName evidence="3">Putative wasp-related protein</fullName>
    </submittedName>
</protein>
<feature type="non-terminal residue" evidence="3">
    <location>
        <position position="1"/>
    </location>
</feature>
<dbReference type="GO" id="GO:0044295">
    <property type="term" value="C:axonal growth cone"/>
    <property type="evidence" value="ECO:0007669"/>
    <property type="project" value="TreeGrafter"/>
</dbReference>
<feature type="region of interest" description="Disordered" evidence="2">
    <location>
        <begin position="33"/>
        <end position="69"/>
    </location>
</feature>
<proteinExistence type="evidence at transcript level"/>
<dbReference type="AlphaFoldDB" id="U5EQW1"/>
<dbReference type="GO" id="GO:0031252">
    <property type="term" value="C:cell leading edge"/>
    <property type="evidence" value="ECO:0007669"/>
    <property type="project" value="TreeGrafter"/>
</dbReference>
<name>U5EQW1_9DIPT</name>
<reference evidence="3" key="1">
    <citation type="journal article" date="2014" name="Insect Biochem. Mol. Biol.">
        <title>An insight into the sialome of the frog biting fly, Corethrella appendiculata.</title>
        <authorList>
            <person name="Ribeiro J.M.C."/>
            <person name="Chagas A.C."/>
            <person name="Pham V.M."/>
            <person name="Lounibos L.P."/>
            <person name="Calvo E."/>
        </authorList>
    </citation>
    <scope>NUCLEOTIDE SEQUENCE</scope>
    <source>
        <tissue evidence="3">Salivary glands</tissue>
    </source>
</reference>
<evidence type="ECO:0000313" key="3">
    <source>
        <dbReference type="EMBL" id="JAB55835.1"/>
    </source>
</evidence>
<dbReference type="GO" id="GO:0048812">
    <property type="term" value="P:neuron projection morphogenesis"/>
    <property type="evidence" value="ECO:0007669"/>
    <property type="project" value="TreeGrafter"/>
</dbReference>
<evidence type="ECO:0000256" key="2">
    <source>
        <dbReference type="SAM" id="MobiDB-lite"/>
    </source>
</evidence>
<dbReference type="PANTHER" id="PTHR46606:SF5">
    <property type="entry name" value="SHOOTIN-1"/>
    <property type="match status" value="1"/>
</dbReference>
<feature type="compositionally biased region" description="Basic and acidic residues" evidence="2">
    <location>
        <begin position="33"/>
        <end position="42"/>
    </location>
</feature>
<dbReference type="EMBL" id="GANO01004036">
    <property type="protein sequence ID" value="JAB55835.1"/>
    <property type="molecule type" value="mRNA"/>
</dbReference>
<dbReference type="GO" id="GO:2001224">
    <property type="term" value="P:positive regulation of neuron migration"/>
    <property type="evidence" value="ECO:0007669"/>
    <property type="project" value="TreeGrafter"/>
</dbReference>
<dbReference type="InterPro" id="IPR024849">
    <property type="entry name" value="Shootin-1"/>
</dbReference>